<keyword evidence="3" id="KW-1185">Reference proteome</keyword>
<name>A0A7G1NVE1_9ACTN</name>
<feature type="region of interest" description="Disordered" evidence="1">
    <location>
        <begin position="60"/>
        <end position="86"/>
    </location>
</feature>
<protein>
    <submittedName>
        <fullName evidence="2">Uncharacterized protein</fullName>
    </submittedName>
</protein>
<evidence type="ECO:0000313" key="3">
    <source>
        <dbReference type="Proteomes" id="UP000516444"/>
    </source>
</evidence>
<dbReference type="Proteomes" id="UP000516444">
    <property type="component" value="Chromosome"/>
</dbReference>
<accession>A0A7G1NVE1</accession>
<organism evidence="2 3">
    <name type="scientific">Streptomyces aurantiacus</name>
    <dbReference type="NCBI Taxonomy" id="47760"/>
    <lineage>
        <taxon>Bacteria</taxon>
        <taxon>Bacillati</taxon>
        <taxon>Actinomycetota</taxon>
        <taxon>Actinomycetes</taxon>
        <taxon>Kitasatosporales</taxon>
        <taxon>Streptomycetaceae</taxon>
        <taxon>Streptomyces</taxon>
        <taxon>Streptomyces aurantiacus group</taxon>
    </lineage>
</organism>
<proteinExistence type="predicted"/>
<evidence type="ECO:0000256" key="1">
    <source>
        <dbReference type="SAM" id="MobiDB-lite"/>
    </source>
</evidence>
<gene>
    <name evidence="2" type="ORF">GCM10017557_12800</name>
</gene>
<dbReference type="AlphaFoldDB" id="A0A7G1NVE1"/>
<evidence type="ECO:0000313" key="2">
    <source>
        <dbReference type="EMBL" id="BCL26421.1"/>
    </source>
</evidence>
<dbReference type="EMBL" id="AP023440">
    <property type="protein sequence ID" value="BCL26421.1"/>
    <property type="molecule type" value="Genomic_DNA"/>
</dbReference>
<reference evidence="2 3" key="1">
    <citation type="journal article" date="2014" name="Int. J. Syst. Evol. Microbiol.">
        <title>Complete genome sequence of Corynebacterium casei LMG S-19264T (=DSM 44701T), isolated from a smear-ripened cheese.</title>
        <authorList>
            <consortium name="US DOE Joint Genome Institute (JGI-PGF)"/>
            <person name="Walter F."/>
            <person name="Albersmeier A."/>
            <person name="Kalinowski J."/>
            <person name="Ruckert C."/>
        </authorList>
    </citation>
    <scope>NUCLEOTIDE SEQUENCE [LARGE SCALE GENOMIC DNA]</scope>
    <source>
        <strain evidence="2 3">JCM 4677</strain>
    </source>
</reference>
<sequence>MSTRRAKNRFERSPCHRYGPVPTASNFCYDVLQPPPEAPPVGGRTRYEGGACRVKSMVTATRGQSAHSGVRGGRPPPGTSRARETFDGHQCVPVRSAASRPGIRAPGTHVTPGTWVPYAHRIGPVGTSHERYCFRDYAA</sequence>
<dbReference type="KEGG" id="sgm:GCM10017557_12800"/>